<evidence type="ECO:0008006" key="2">
    <source>
        <dbReference type="Google" id="ProtNLM"/>
    </source>
</evidence>
<reference evidence="1" key="1">
    <citation type="journal article" date="2020" name="Nature">
        <title>Giant virus diversity and host interactions through global metagenomics.</title>
        <authorList>
            <person name="Schulz F."/>
            <person name="Roux S."/>
            <person name="Paez-Espino D."/>
            <person name="Jungbluth S."/>
            <person name="Walsh D.A."/>
            <person name="Denef V.J."/>
            <person name="McMahon K.D."/>
            <person name="Konstantinidis K.T."/>
            <person name="Eloe-Fadrosh E.A."/>
            <person name="Kyrpides N.C."/>
            <person name="Woyke T."/>
        </authorList>
    </citation>
    <scope>NUCLEOTIDE SEQUENCE</scope>
    <source>
        <strain evidence="1">GVMAG-M-3300023184-184</strain>
    </source>
</reference>
<accession>A0A6C0HZX4</accession>
<protein>
    <recommendedName>
        <fullName evidence="2">Capsular polysaccharide synthesis protein</fullName>
    </recommendedName>
</protein>
<dbReference type="AlphaFoldDB" id="A0A6C0HZX4"/>
<dbReference type="Gene3D" id="3.90.550.20">
    <property type="match status" value="1"/>
</dbReference>
<organism evidence="1">
    <name type="scientific">viral metagenome</name>
    <dbReference type="NCBI Taxonomy" id="1070528"/>
    <lineage>
        <taxon>unclassified sequences</taxon>
        <taxon>metagenomes</taxon>
        <taxon>organismal metagenomes</taxon>
    </lineage>
</organism>
<evidence type="ECO:0000313" key="1">
    <source>
        <dbReference type="EMBL" id="QHT86069.1"/>
    </source>
</evidence>
<sequence length="222" mass="26390">MEDPIQNKHIFVFWTGTNEMSFRRIDCLNALAQETGCIIKLITVHNLDNYIKPDYPLHPAYPYLSETHKSDYLRTYFMRHYGGGYSDIKIPNGSWEKAFEEMQNDPEIWINSYHESCPENIASVEVNHLWEKLPGNCAYIMRKNTDFVIDWYNCQTKILDEKYELLKMYPSHATDCCIEYYPDTKYPIGWTEILGKIFHKLASKYTDRILFSLPTPNFDYYR</sequence>
<dbReference type="InterPro" id="IPR008441">
    <property type="entry name" value="AfumC-like_glycosyl_Trfase"/>
</dbReference>
<dbReference type="Pfam" id="PF05704">
    <property type="entry name" value="Caps_synth"/>
    <property type="match status" value="1"/>
</dbReference>
<dbReference type="GO" id="GO:0016757">
    <property type="term" value="F:glycosyltransferase activity"/>
    <property type="evidence" value="ECO:0007669"/>
    <property type="project" value="InterPro"/>
</dbReference>
<name>A0A6C0HZX4_9ZZZZ</name>
<dbReference type="EMBL" id="MN740058">
    <property type="protein sequence ID" value="QHT86069.1"/>
    <property type="molecule type" value="Genomic_DNA"/>
</dbReference>
<proteinExistence type="predicted"/>